<protein>
    <submittedName>
        <fullName evidence="1">Uncharacterized protein</fullName>
    </submittedName>
</protein>
<dbReference type="Proteomes" id="UP000828390">
    <property type="component" value="Unassembled WGS sequence"/>
</dbReference>
<keyword evidence="2" id="KW-1185">Reference proteome</keyword>
<evidence type="ECO:0000313" key="1">
    <source>
        <dbReference type="EMBL" id="KAH3853783.1"/>
    </source>
</evidence>
<name>A0A9D4R4D2_DREPO</name>
<reference evidence="1" key="1">
    <citation type="journal article" date="2019" name="bioRxiv">
        <title>The Genome of the Zebra Mussel, Dreissena polymorpha: A Resource for Invasive Species Research.</title>
        <authorList>
            <person name="McCartney M.A."/>
            <person name="Auch B."/>
            <person name="Kono T."/>
            <person name="Mallez S."/>
            <person name="Zhang Y."/>
            <person name="Obille A."/>
            <person name="Becker A."/>
            <person name="Abrahante J.E."/>
            <person name="Garbe J."/>
            <person name="Badalamenti J.P."/>
            <person name="Herman A."/>
            <person name="Mangelson H."/>
            <person name="Liachko I."/>
            <person name="Sullivan S."/>
            <person name="Sone E.D."/>
            <person name="Koren S."/>
            <person name="Silverstein K.A.T."/>
            <person name="Beckman K.B."/>
            <person name="Gohl D.M."/>
        </authorList>
    </citation>
    <scope>NUCLEOTIDE SEQUENCE</scope>
    <source>
        <strain evidence="1">Duluth1</strain>
        <tissue evidence="1">Whole animal</tissue>
    </source>
</reference>
<organism evidence="1 2">
    <name type="scientific">Dreissena polymorpha</name>
    <name type="common">Zebra mussel</name>
    <name type="synonym">Mytilus polymorpha</name>
    <dbReference type="NCBI Taxonomy" id="45954"/>
    <lineage>
        <taxon>Eukaryota</taxon>
        <taxon>Metazoa</taxon>
        <taxon>Spiralia</taxon>
        <taxon>Lophotrochozoa</taxon>
        <taxon>Mollusca</taxon>
        <taxon>Bivalvia</taxon>
        <taxon>Autobranchia</taxon>
        <taxon>Heteroconchia</taxon>
        <taxon>Euheterodonta</taxon>
        <taxon>Imparidentia</taxon>
        <taxon>Neoheterodontei</taxon>
        <taxon>Myida</taxon>
        <taxon>Dreissenoidea</taxon>
        <taxon>Dreissenidae</taxon>
        <taxon>Dreissena</taxon>
    </lineage>
</organism>
<proteinExistence type="predicted"/>
<accession>A0A9D4R4D2</accession>
<dbReference type="EMBL" id="JAIWYP010000003">
    <property type="protein sequence ID" value="KAH3853783.1"/>
    <property type="molecule type" value="Genomic_DNA"/>
</dbReference>
<evidence type="ECO:0000313" key="2">
    <source>
        <dbReference type="Proteomes" id="UP000828390"/>
    </source>
</evidence>
<dbReference type="AlphaFoldDB" id="A0A9D4R4D2"/>
<sequence>MRIGLFHSRTMKSKGLQQMNMFELVCWLAILLLRGGDVHPNPGPDSSLDMSSSSSGTSFSSSINDAFAHNLKIVHYNVQSFLAKKDILYADLKNVDIIVLTETWLSSTVDTDDLLFPSYKISRSDGIDETIPMEVF</sequence>
<reference evidence="1" key="2">
    <citation type="submission" date="2020-11" db="EMBL/GenBank/DDBJ databases">
        <authorList>
            <person name="McCartney M.A."/>
            <person name="Auch B."/>
            <person name="Kono T."/>
            <person name="Mallez S."/>
            <person name="Becker A."/>
            <person name="Gohl D.M."/>
            <person name="Silverstein K.A.T."/>
            <person name="Koren S."/>
            <person name="Bechman K.B."/>
            <person name="Herman A."/>
            <person name="Abrahante J.E."/>
            <person name="Garbe J."/>
        </authorList>
    </citation>
    <scope>NUCLEOTIDE SEQUENCE</scope>
    <source>
        <strain evidence="1">Duluth1</strain>
        <tissue evidence="1">Whole animal</tissue>
    </source>
</reference>
<comment type="caution">
    <text evidence="1">The sequence shown here is derived from an EMBL/GenBank/DDBJ whole genome shotgun (WGS) entry which is preliminary data.</text>
</comment>
<gene>
    <name evidence="1" type="ORF">DPMN_096315</name>
</gene>